<evidence type="ECO:0000313" key="3">
    <source>
        <dbReference type="Proteomes" id="UP000177515"/>
    </source>
</evidence>
<dbReference type="InterPro" id="IPR010127">
    <property type="entry name" value="Phasin_subfam-1"/>
</dbReference>
<dbReference type="InterPro" id="IPR018968">
    <property type="entry name" value="Phasin"/>
</dbReference>
<dbReference type="RefSeq" id="WP_071019882.1">
    <property type="nucleotide sequence ID" value="NZ_CP017755.1"/>
</dbReference>
<dbReference type="NCBIfam" id="TIGR01841">
    <property type="entry name" value="phasin"/>
    <property type="match status" value="1"/>
</dbReference>
<accession>A0ABN4TXB9</accession>
<organism evidence="2 3">
    <name type="scientific">Cupriavidus malaysiensis</name>
    <dbReference type="NCBI Taxonomy" id="367825"/>
    <lineage>
        <taxon>Bacteria</taxon>
        <taxon>Pseudomonadati</taxon>
        <taxon>Pseudomonadota</taxon>
        <taxon>Betaproteobacteria</taxon>
        <taxon>Burkholderiales</taxon>
        <taxon>Burkholderiaceae</taxon>
        <taxon>Cupriavidus</taxon>
    </lineage>
</organism>
<dbReference type="Pfam" id="PF09361">
    <property type="entry name" value="Phasin_2"/>
    <property type="match status" value="1"/>
</dbReference>
<gene>
    <name evidence="2" type="ORF">BKK80_27850</name>
</gene>
<protein>
    <recommendedName>
        <fullName evidence="1">Phasin domain-containing protein</fullName>
    </recommendedName>
</protein>
<evidence type="ECO:0000313" key="2">
    <source>
        <dbReference type="EMBL" id="AOZ09556.1"/>
    </source>
</evidence>
<name>A0ABN4TXB9_9BURK</name>
<keyword evidence="3" id="KW-1185">Reference proteome</keyword>
<dbReference type="Proteomes" id="UP000177515">
    <property type="component" value="Chromosome 2"/>
</dbReference>
<evidence type="ECO:0000259" key="1">
    <source>
        <dbReference type="Pfam" id="PF09361"/>
    </source>
</evidence>
<reference evidence="2 3" key="1">
    <citation type="submission" date="2016-10" db="EMBL/GenBank/DDBJ databases">
        <title>Complete genome sequences of three Cupriavidus strains isolated from various Malaysian environments.</title>
        <authorList>
            <person name="Abdullah A.A.-A."/>
            <person name="Shafie N.A.H."/>
            <person name="Lau N.S."/>
        </authorList>
    </citation>
    <scope>NUCLEOTIDE SEQUENCE [LARGE SCALE GENOMIC DNA]</scope>
    <source>
        <strain evidence="2 3">USMAA1020</strain>
    </source>
</reference>
<sequence length="179" mass="18127">MSVFASEQLLAAQQAHLNSLLAMANTALEGIQKLTELNLQATKSALAEGREQAIAALDGNDGGSAALAQGASLQPATEKALAYARHVYDIAAGTQAGFAHVAEAHCEQYGRALEAFAETFVKNAPVGTEAATALLQAAANATSGAFGALRQVAHQAREAAVSHLDTAAAAATGTSRSKA</sequence>
<proteinExistence type="predicted"/>
<feature type="domain" description="Phasin" evidence="1">
    <location>
        <begin position="7"/>
        <end position="105"/>
    </location>
</feature>
<dbReference type="EMBL" id="CP017755">
    <property type="protein sequence ID" value="AOZ09556.1"/>
    <property type="molecule type" value="Genomic_DNA"/>
</dbReference>